<comment type="caution">
    <text evidence="7">The sequence shown here is derived from an EMBL/GenBank/DDBJ whole genome shotgun (WGS) entry which is preliminary data.</text>
</comment>
<dbReference type="OrthoDB" id="2162994at2759"/>
<dbReference type="GO" id="GO:0008270">
    <property type="term" value="F:zinc ion binding"/>
    <property type="evidence" value="ECO:0007669"/>
    <property type="project" value="UniProtKB-KW"/>
</dbReference>
<keyword evidence="3" id="KW-0862">Zinc</keyword>
<feature type="region of interest" description="Disordered" evidence="5">
    <location>
        <begin position="639"/>
        <end position="658"/>
    </location>
</feature>
<feature type="region of interest" description="Disordered" evidence="5">
    <location>
        <begin position="665"/>
        <end position="732"/>
    </location>
</feature>
<accession>A0A8H7R6Q0</accession>
<name>A0A8H7R6Q0_9FUNG</name>
<dbReference type="PROSITE" id="PS50114">
    <property type="entry name" value="GATA_ZN_FINGER_2"/>
    <property type="match status" value="1"/>
</dbReference>
<dbReference type="Proteomes" id="UP000650833">
    <property type="component" value="Unassembled WGS sequence"/>
</dbReference>
<gene>
    <name evidence="7" type="ORF">INT46_009848</name>
</gene>
<feature type="domain" description="GATA-type" evidence="6">
    <location>
        <begin position="506"/>
        <end position="535"/>
    </location>
</feature>
<dbReference type="InterPro" id="IPR013088">
    <property type="entry name" value="Znf_NHR/GATA"/>
</dbReference>
<feature type="compositionally biased region" description="Polar residues" evidence="5">
    <location>
        <begin position="193"/>
        <end position="207"/>
    </location>
</feature>
<evidence type="ECO:0000256" key="3">
    <source>
        <dbReference type="ARBA" id="ARBA00022833"/>
    </source>
</evidence>
<sequence>MSSSGLIAARKRLENAIKKYDIPTESEPKQIDKCEDGVLLLSLLQSRLNWSNAIFARYKTDPIQQPKRTSNTRRKWPNMKYLGACTLQLGAHIYEHTNFYEATRSESWKDIAIKQGLMKKEVIPENKPEVTPENKSDVVMQDVENSTNSTEPENKPDVVMEEAESSAVTASEQNQDAVMEESDKKQDSETEKTPNAGSEQNVTTAIENPTTTEQAELNAEKEVIAETQTSAEDPLKTPETTVSVEAQANAITEPSQQQANNETTAANAVGNAQPETQPQPEKVLPDERLTFVDIVFELKEFPNERFIFPKDAIIQSTPTGPNPEDCLIIASFVLPLDLTQTEEFFQKPKDKILKYGDVCQLPCIKDYYRENATRETRTADAPLALDSYQPVNIRMTYAKSTTANALKEYVYKTEVVRKNMKDKMKFFPKRTFLKFDLSDDETRRDEIRELIKRASIAPDISTGPIQAEKKRNEILNQIRLGKRERDEKFESELPKNKLNARDDGFMKCAYCSTKQTSMWRTGPGGHGTLCNSCGIQWSKRQILKDAPVISPEEEKRLLREKKEKEKMAEALEMEKAEKEEEKLRKKAERQSGSSSSHHHHDFSFTSSTFAAQLLQQRNRQKQANIPPTATIAVAATATTPISNGNTPSTTNPSSPTVVVQQPKANVEAKKALPSKSKETQLSKTSDNNVPIASAPPPPKTVASAASSAAATQQPTQSQVKAKSQQQAPPVPLSLYSPAGIPLPTLSIDFAGHMQFAHPNCGITLLDRHFSVRLFKDGCDQTTIEFDKKDLTNAVFEVVTEGEATLKREVLKMKIVPTETKKISVFKKNMKIDKKNGVNIRFLEKLDPSGGAVVQRILQRWLVTAPQ</sequence>
<organism evidence="7 8">
    <name type="scientific">Mucor plumbeus</name>
    <dbReference type="NCBI Taxonomy" id="97098"/>
    <lineage>
        <taxon>Eukaryota</taxon>
        <taxon>Fungi</taxon>
        <taxon>Fungi incertae sedis</taxon>
        <taxon>Mucoromycota</taxon>
        <taxon>Mucoromycotina</taxon>
        <taxon>Mucoromycetes</taxon>
        <taxon>Mucorales</taxon>
        <taxon>Mucorineae</taxon>
        <taxon>Mucoraceae</taxon>
        <taxon>Mucor</taxon>
    </lineage>
</organism>
<dbReference type="SMART" id="SM00401">
    <property type="entry name" value="ZnF_GATA"/>
    <property type="match status" value="1"/>
</dbReference>
<feature type="compositionally biased region" description="Low complexity" evidence="5">
    <location>
        <begin position="256"/>
        <end position="268"/>
    </location>
</feature>
<dbReference type="Gene3D" id="3.30.50.10">
    <property type="entry name" value="Erythroid Transcription Factor GATA-1, subunit A"/>
    <property type="match status" value="1"/>
</dbReference>
<keyword evidence="2 4" id="KW-0863">Zinc-finger</keyword>
<evidence type="ECO:0000259" key="6">
    <source>
        <dbReference type="PROSITE" id="PS50114"/>
    </source>
</evidence>
<keyword evidence="8" id="KW-1185">Reference proteome</keyword>
<evidence type="ECO:0000256" key="2">
    <source>
        <dbReference type="ARBA" id="ARBA00022771"/>
    </source>
</evidence>
<feature type="region of interest" description="Disordered" evidence="5">
    <location>
        <begin position="574"/>
        <end position="602"/>
    </location>
</feature>
<dbReference type="CDD" id="cd00202">
    <property type="entry name" value="ZnF_GATA"/>
    <property type="match status" value="1"/>
</dbReference>
<feature type="compositionally biased region" description="Basic and acidic residues" evidence="5">
    <location>
        <begin position="124"/>
        <end position="136"/>
    </location>
</feature>
<dbReference type="PANTHER" id="PTHR45658">
    <property type="entry name" value="GATA TRANSCRIPTION FACTOR"/>
    <property type="match status" value="1"/>
</dbReference>
<feature type="compositionally biased region" description="Basic and acidic residues" evidence="5">
    <location>
        <begin position="181"/>
        <end position="192"/>
    </location>
</feature>
<dbReference type="Pfam" id="PF00320">
    <property type="entry name" value="GATA"/>
    <property type="match status" value="1"/>
</dbReference>
<feature type="compositionally biased region" description="Low complexity" evidence="5">
    <location>
        <begin position="639"/>
        <end position="656"/>
    </location>
</feature>
<evidence type="ECO:0000256" key="4">
    <source>
        <dbReference type="PROSITE-ProRule" id="PRU00094"/>
    </source>
</evidence>
<evidence type="ECO:0000313" key="8">
    <source>
        <dbReference type="Proteomes" id="UP000650833"/>
    </source>
</evidence>
<feature type="compositionally biased region" description="Low complexity" evidence="5">
    <location>
        <begin position="700"/>
        <end position="727"/>
    </location>
</feature>
<keyword evidence="1" id="KW-0479">Metal-binding</keyword>
<dbReference type="GO" id="GO:0006355">
    <property type="term" value="P:regulation of DNA-templated transcription"/>
    <property type="evidence" value="ECO:0007669"/>
    <property type="project" value="InterPro"/>
</dbReference>
<dbReference type="InterPro" id="IPR000679">
    <property type="entry name" value="Znf_GATA"/>
</dbReference>
<evidence type="ECO:0000256" key="5">
    <source>
        <dbReference type="SAM" id="MobiDB-lite"/>
    </source>
</evidence>
<feature type="compositionally biased region" description="Basic and acidic residues" evidence="5">
    <location>
        <begin position="666"/>
        <end position="680"/>
    </location>
</feature>
<dbReference type="InterPro" id="IPR051140">
    <property type="entry name" value="GATA_TF"/>
</dbReference>
<feature type="region of interest" description="Disordered" evidence="5">
    <location>
        <begin position="251"/>
        <end position="284"/>
    </location>
</feature>
<feature type="compositionally biased region" description="Polar residues" evidence="5">
    <location>
        <begin position="681"/>
        <end position="690"/>
    </location>
</feature>
<feature type="compositionally biased region" description="Basic and acidic residues" evidence="5">
    <location>
        <begin position="574"/>
        <end position="583"/>
    </location>
</feature>
<evidence type="ECO:0000256" key="1">
    <source>
        <dbReference type="ARBA" id="ARBA00022723"/>
    </source>
</evidence>
<dbReference type="SUPFAM" id="SSF57716">
    <property type="entry name" value="Glucocorticoid receptor-like (DNA-binding domain)"/>
    <property type="match status" value="1"/>
</dbReference>
<proteinExistence type="predicted"/>
<dbReference type="AlphaFoldDB" id="A0A8H7R6Q0"/>
<protein>
    <recommendedName>
        <fullName evidence="6">GATA-type domain-containing protein</fullName>
    </recommendedName>
</protein>
<evidence type="ECO:0000313" key="7">
    <source>
        <dbReference type="EMBL" id="KAG2204895.1"/>
    </source>
</evidence>
<feature type="region of interest" description="Disordered" evidence="5">
    <location>
        <begin position="124"/>
        <end position="207"/>
    </location>
</feature>
<dbReference type="EMBL" id="JAEPRC010000186">
    <property type="protein sequence ID" value="KAG2204895.1"/>
    <property type="molecule type" value="Genomic_DNA"/>
</dbReference>
<reference evidence="7" key="1">
    <citation type="submission" date="2020-12" db="EMBL/GenBank/DDBJ databases">
        <title>Metabolic potential, ecology and presence of endohyphal bacteria is reflected in genomic diversity of Mucoromycotina.</title>
        <authorList>
            <person name="Muszewska A."/>
            <person name="Okrasinska A."/>
            <person name="Steczkiewicz K."/>
            <person name="Drgas O."/>
            <person name="Orlowska M."/>
            <person name="Perlinska-Lenart U."/>
            <person name="Aleksandrzak-Piekarczyk T."/>
            <person name="Szatraj K."/>
            <person name="Zielenkiewicz U."/>
            <person name="Pilsyk S."/>
            <person name="Malc E."/>
            <person name="Mieczkowski P."/>
            <person name="Kruszewska J.S."/>
            <person name="Biernat P."/>
            <person name="Pawlowska J."/>
        </authorList>
    </citation>
    <scope>NUCLEOTIDE SEQUENCE</scope>
    <source>
        <strain evidence="7">CBS 226.32</strain>
    </source>
</reference>
<dbReference type="GO" id="GO:0043565">
    <property type="term" value="F:sequence-specific DNA binding"/>
    <property type="evidence" value="ECO:0007669"/>
    <property type="project" value="InterPro"/>
</dbReference>